<sequence>MSQKTFLPWFWSGLMSLCLVGCDSGTSMTALEKIKQEGVLHVVTRNSPVTYFEDRNGETGFEYELAKRFANKLGVELKVAPVNSFDEVYNKVAEGGQLVIGAASLVNTARRNEQVSFSNPYLAVDSLVLYQRSAKRPSNVKDLIGKSILVVKGSSQADQLRALQQQYPNLSFQESDTVDVVDLLQLLEDKKIDITIINSNALAMTQVYYTNVRVGFVLEKQQKMGWAVANNAEDTSVIDAINEFFEEVEDSGSLARLNDRFFGHLDTLGYVGAYSFARHLQERLPKYEKYFIEYGKKNNLDWRLLAAVAYQESHWNPDAVSPTGVRGIMMLTQRTAKAMGVENRLDAKQSIMGGAKFLSILKQSIKKEIVDPDRTFFALAAYNMGQGHLADVQKIAELNKLDGNSWRDVNQVLPLISQKQWYQQTRYGYARGFETKQFVRNVRRYYDILNWLSHSQREMPKIEDPQLHIPTLSRNESMTTTKSL</sequence>
<keyword evidence="5 8" id="KW-0998">Cell outer membrane</keyword>
<proteinExistence type="inferred from homology"/>
<dbReference type="InterPro" id="IPR000189">
    <property type="entry name" value="Transglyc_AS"/>
</dbReference>
<feature type="region of interest" description="LT domain" evidence="8">
    <location>
        <begin position="266"/>
        <end position="484"/>
    </location>
</feature>
<evidence type="ECO:0000259" key="9">
    <source>
        <dbReference type="SMART" id="SM00062"/>
    </source>
</evidence>
<evidence type="ECO:0000256" key="3">
    <source>
        <dbReference type="ARBA" id="ARBA00022729"/>
    </source>
</evidence>
<feature type="active site" evidence="8">
    <location>
        <position position="312"/>
    </location>
</feature>
<dbReference type="InterPro" id="IPR008258">
    <property type="entry name" value="Transglycosylase_SLT_dom_1"/>
</dbReference>
<dbReference type="SUPFAM" id="SSF53955">
    <property type="entry name" value="Lysozyme-like"/>
    <property type="match status" value="1"/>
</dbReference>
<dbReference type="InterPro" id="IPR001638">
    <property type="entry name" value="Solute-binding_3/MltF_N"/>
</dbReference>
<dbReference type="Pfam" id="PF00497">
    <property type="entry name" value="SBP_bac_3"/>
    <property type="match status" value="1"/>
</dbReference>
<evidence type="ECO:0000256" key="8">
    <source>
        <dbReference type="HAMAP-Rule" id="MF_02016"/>
    </source>
</evidence>
<evidence type="ECO:0000256" key="4">
    <source>
        <dbReference type="ARBA" id="ARBA00023136"/>
    </source>
</evidence>
<comment type="domain">
    <text evidence="8">The N-terminal domain does not have lytic activity and probably modulates enzymatic activity. The C-terminal domain is the catalytic active domain.</text>
</comment>
<feature type="domain" description="Solute-binding protein family 3/N-terminal" evidence="9">
    <location>
        <begin position="39"/>
        <end position="265"/>
    </location>
</feature>
<dbReference type="HAMAP" id="MF_02016">
    <property type="entry name" value="MltF"/>
    <property type="match status" value="1"/>
</dbReference>
<name>A0A974NFK5_9GAMM</name>
<dbReference type="EMBL" id="CP067393">
    <property type="protein sequence ID" value="QQP85875.1"/>
    <property type="molecule type" value="Genomic_DNA"/>
</dbReference>
<dbReference type="InterPro" id="IPR023703">
    <property type="entry name" value="MltF"/>
</dbReference>
<dbReference type="Pfam" id="PF01464">
    <property type="entry name" value="SLT"/>
    <property type="match status" value="1"/>
</dbReference>
<comment type="subcellular location">
    <subcellularLocation>
        <location evidence="8">Cell outer membrane</location>
        <topology evidence="8">Peripheral membrane protein</topology>
    </subcellularLocation>
    <text evidence="8">Attached to the inner leaflet of the outer membrane.</text>
</comment>
<dbReference type="GO" id="GO:0009279">
    <property type="term" value="C:cell outer membrane"/>
    <property type="evidence" value="ECO:0007669"/>
    <property type="project" value="UniProtKB-SubCell"/>
</dbReference>
<comment type="similarity">
    <text evidence="8">In the N-terminal section; belongs to the bacterial solute-binding protein 3 family.</text>
</comment>
<dbReference type="InterPro" id="IPR023346">
    <property type="entry name" value="Lysozyme-like_dom_sf"/>
</dbReference>
<dbReference type="SUPFAM" id="SSF53850">
    <property type="entry name" value="Periplasmic binding protein-like II"/>
    <property type="match status" value="1"/>
</dbReference>
<evidence type="ECO:0000313" key="11">
    <source>
        <dbReference type="Proteomes" id="UP000595278"/>
    </source>
</evidence>
<dbReference type="PANTHER" id="PTHR35936">
    <property type="entry name" value="MEMBRANE-BOUND LYTIC MUREIN TRANSGLYCOSYLASE F"/>
    <property type="match status" value="1"/>
</dbReference>
<reference evidence="10 11" key="1">
    <citation type="submission" date="2021-01" db="EMBL/GenBank/DDBJ databases">
        <title>Entomomonas sp. F2A isolated from a house cricket (Acheta domesticus).</title>
        <authorList>
            <person name="Spergser J."/>
            <person name="Busse H.-J."/>
        </authorList>
    </citation>
    <scope>NUCLEOTIDE SEQUENCE [LARGE SCALE GENOMIC DNA]</scope>
    <source>
        <strain evidence="10 11">F2A</strain>
    </source>
</reference>
<comment type="similarity">
    <text evidence="1">Belongs to the transglycosylase Slt family.</text>
</comment>
<comment type="similarity">
    <text evidence="2">Belongs to the bacterial solute-binding protein 3 family.</text>
</comment>
<evidence type="ECO:0000256" key="5">
    <source>
        <dbReference type="ARBA" id="ARBA00023237"/>
    </source>
</evidence>
<dbReference type="EC" id="4.2.2.n1" evidence="8"/>
<comment type="caution">
    <text evidence="8">Lacks conserved residue(s) required for the propagation of feature annotation.</text>
</comment>
<evidence type="ECO:0000256" key="2">
    <source>
        <dbReference type="ARBA" id="ARBA00010333"/>
    </source>
</evidence>
<evidence type="ECO:0000256" key="6">
    <source>
        <dbReference type="ARBA" id="ARBA00023239"/>
    </source>
</evidence>
<dbReference type="GO" id="GO:0008933">
    <property type="term" value="F:peptidoglycan lytic transglycosylase activity"/>
    <property type="evidence" value="ECO:0007669"/>
    <property type="project" value="UniProtKB-UniRule"/>
</dbReference>
<keyword evidence="3 8" id="KW-0732">Signal</keyword>
<organism evidence="10 11">
    <name type="scientific">Entomomonas asaccharolytica</name>
    <dbReference type="NCBI Taxonomy" id="2785331"/>
    <lineage>
        <taxon>Bacteria</taxon>
        <taxon>Pseudomonadati</taxon>
        <taxon>Pseudomonadota</taxon>
        <taxon>Gammaproteobacteria</taxon>
        <taxon>Pseudomonadales</taxon>
        <taxon>Pseudomonadaceae</taxon>
        <taxon>Entomomonas</taxon>
    </lineage>
</organism>
<evidence type="ECO:0000256" key="1">
    <source>
        <dbReference type="ARBA" id="ARBA00007734"/>
    </source>
</evidence>
<dbReference type="GO" id="GO:0071555">
    <property type="term" value="P:cell wall organization"/>
    <property type="evidence" value="ECO:0007669"/>
    <property type="project" value="UniProtKB-KW"/>
</dbReference>
<dbReference type="Gene3D" id="3.40.190.10">
    <property type="entry name" value="Periplasmic binding protein-like II"/>
    <property type="match status" value="2"/>
</dbReference>
<comment type="similarity">
    <text evidence="8">In the C-terminal section; belongs to the transglycosylase Slt family.</text>
</comment>
<protein>
    <recommendedName>
        <fullName evidence="8">Membrane-bound lytic murein transglycosylase F</fullName>
        <ecNumber evidence="8">4.2.2.n1</ecNumber>
    </recommendedName>
    <alternativeName>
        <fullName evidence="8">Murein lyase F</fullName>
    </alternativeName>
</protein>
<evidence type="ECO:0000256" key="7">
    <source>
        <dbReference type="ARBA" id="ARBA00023316"/>
    </source>
</evidence>
<dbReference type="CDD" id="cd13403">
    <property type="entry name" value="MLTF-like"/>
    <property type="match status" value="1"/>
</dbReference>
<dbReference type="Proteomes" id="UP000595278">
    <property type="component" value="Chromosome"/>
</dbReference>
<comment type="function">
    <text evidence="8">Murein-degrading enzyme that degrades murein glycan strands and insoluble, high-molecular weight murein sacculi, with the concomitant formation of a 1,6-anhydromuramoyl product. Lytic transglycosylases (LTs) play an integral role in the metabolism of the peptidoglycan (PG) sacculus. Their lytic action creates space within the PG sacculus to allow for its expansion as well as for the insertion of various structures such as secretion systems and flagella.</text>
</comment>
<dbReference type="PROSITE" id="PS00922">
    <property type="entry name" value="TRANSGLYCOSYLASE"/>
    <property type="match status" value="1"/>
</dbReference>
<dbReference type="GO" id="GO:0016998">
    <property type="term" value="P:cell wall macromolecule catabolic process"/>
    <property type="evidence" value="ECO:0007669"/>
    <property type="project" value="UniProtKB-UniRule"/>
</dbReference>
<dbReference type="NCBIfam" id="NF008112">
    <property type="entry name" value="PRK10859.1"/>
    <property type="match status" value="1"/>
</dbReference>
<dbReference type="PANTHER" id="PTHR35936:SF32">
    <property type="entry name" value="MEMBRANE-BOUND LYTIC MUREIN TRANSGLYCOSYLASE F"/>
    <property type="match status" value="1"/>
</dbReference>
<keyword evidence="7 8" id="KW-0961">Cell wall biogenesis/degradation</keyword>
<gene>
    <name evidence="8 10" type="primary">mltF</name>
    <name evidence="10" type="ORF">JHT90_01025</name>
</gene>
<dbReference type="AlphaFoldDB" id="A0A974NFK5"/>
<keyword evidence="6 8" id="KW-0456">Lyase</keyword>
<evidence type="ECO:0000313" key="10">
    <source>
        <dbReference type="EMBL" id="QQP85875.1"/>
    </source>
</evidence>
<dbReference type="KEGG" id="eaz:JHT90_01025"/>
<accession>A0A974NFK5</accession>
<keyword evidence="4 8" id="KW-0472">Membrane</keyword>
<dbReference type="CDD" id="cd01009">
    <property type="entry name" value="PBP2_YfhD_N"/>
    <property type="match status" value="1"/>
</dbReference>
<comment type="catalytic activity">
    <reaction evidence="8">
        <text>Exolytic cleavage of the (1-&gt;4)-beta-glycosidic linkage between N-acetylmuramic acid (MurNAc) and N-acetylglucosamine (GlcNAc) residues in peptidoglycan, from either the reducing or the non-reducing ends of the peptidoglycan chains, with concomitant formation of a 1,6-anhydrobond in the MurNAc residue.</text>
        <dbReference type="EC" id="4.2.2.n1"/>
    </reaction>
</comment>
<dbReference type="Gene3D" id="1.10.530.10">
    <property type="match status" value="1"/>
</dbReference>
<keyword evidence="11" id="KW-1185">Reference proteome</keyword>
<dbReference type="SMART" id="SM00062">
    <property type="entry name" value="PBPb"/>
    <property type="match status" value="1"/>
</dbReference>
<dbReference type="GO" id="GO:0009253">
    <property type="term" value="P:peptidoglycan catabolic process"/>
    <property type="evidence" value="ECO:0007669"/>
    <property type="project" value="TreeGrafter"/>
</dbReference>